<gene>
    <name evidence="2" type="ORF">SDC9_95308</name>
</gene>
<name>A0A645ACK7_9ZZZZ</name>
<evidence type="ECO:0000313" key="2">
    <source>
        <dbReference type="EMBL" id="MPM48583.1"/>
    </source>
</evidence>
<organism evidence="2">
    <name type="scientific">bioreactor metagenome</name>
    <dbReference type="NCBI Taxonomy" id="1076179"/>
    <lineage>
        <taxon>unclassified sequences</taxon>
        <taxon>metagenomes</taxon>
        <taxon>ecological metagenomes</taxon>
    </lineage>
</organism>
<dbReference type="InterPro" id="IPR018309">
    <property type="entry name" value="Tscrpt_reg_PadR_C"/>
</dbReference>
<protein>
    <recommendedName>
        <fullName evidence="1">Transcription regulator PadR C-terminal domain-containing protein</fullName>
    </recommendedName>
</protein>
<dbReference type="EMBL" id="VSSQ01012163">
    <property type="protein sequence ID" value="MPM48583.1"/>
    <property type="molecule type" value="Genomic_DNA"/>
</dbReference>
<proteinExistence type="predicted"/>
<dbReference type="Gene3D" id="6.10.140.190">
    <property type="match status" value="1"/>
</dbReference>
<reference evidence="2" key="1">
    <citation type="submission" date="2019-08" db="EMBL/GenBank/DDBJ databases">
        <authorList>
            <person name="Kucharzyk K."/>
            <person name="Murdoch R.W."/>
            <person name="Higgins S."/>
            <person name="Loffler F."/>
        </authorList>
    </citation>
    <scope>NUCLEOTIDE SEQUENCE</scope>
</reference>
<dbReference type="AlphaFoldDB" id="A0A645ACK7"/>
<dbReference type="Pfam" id="PF10400">
    <property type="entry name" value="Vir_act_alpha_C"/>
    <property type="match status" value="1"/>
</dbReference>
<sequence length="104" mass="12204">MEKETYRLEILLKLYFSTYADPAVMLGHLSAFEESHLRQLEILNLFQKELEGILDLDENHREILRVIDCGQKMNRAYLDWCRETIAYLEKKKGSLASPAQARTE</sequence>
<feature type="domain" description="Transcription regulator PadR C-terminal" evidence="1">
    <location>
        <begin position="7"/>
        <end position="89"/>
    </location>
</feature>
<comment type="caution">
    <text evidence="2">The sequence shown here is derived from an EMBL/GenBank/DDBJ whole genome shotgun (WGS) entry which is preliminary data.</text>
</comment>
<evidence type="ECO:0000259" key="1">
    <source>
        <dbReference type="Pfam" id="PF10400"/>
    </source>
</evidence>
<accession>A0A645ACK7</accession>